<gene>
    <name evidence="2" type="ORF">BT96DRAFT_1002153</name>
</gene>
<organism evidence="2 3">
    <name type="scientific">Gymnopus androsaceus JB14</name>
    <dbReference type="NCBI Taxonomy" id="1447944"/>
    <lineage>
        <taxon>Eukaryota</taxon>
        <taxon>Fungi</taxon>
        <taxon>Dikarya</taxon>
        <taxon>Basidiomycota</taxon>
        <taxon>Agaricomycotina</taxon>
        <taxon>Agaricomycetes</taxon>
        <taxon>Agaricomycetidae</taxon>
        <taxon>Agaricales</taxon>
        <taxon>Marasmiineae</taxon>
        <taxon>Omphalotaceae</taxon>
        <taxon>Gymnopus</taxon>
    </lineage>
</organism>
<evidence type="ECO:0000313" key="2">
    <source>
        <dbReference type="EMBL" id="KAE9390580.1"/>
    </source>
</evidence>
<proteinExistence type="predicted"/>
<feature type="region of interest" description="Disordered" evidence="1">
    <location>
        <begin position="23"/>
        <end position="42"/>
    </location>
</feature>
<dbReference type="EMBL" id="ML769653">
    <property type="protein sequence ID" value="KAE9390580.1"/>
    <property type="molecule type" value="Genomic_DNA"/>
</dbReference>
<name>A0A6A4GZ01_9AGAR</name>
<keyword evidence="3" id="KW-1185">Reference proteome</keyword>
<accession>A0A6A4GZ01</accession>
<evidence type="ECO:0000256" key="1">
    <source>
        <dbReference type="SAM" id="MobiDB-lite"/>
    </source>
</evidence>
<evidence type="ECO:0000313" key="3">
    <source>
        <dbReference type="Proteomes" id="UP000799118"/>
    </source>
</evidence>
<reference evidence="2" key="1">
    <citation type="journal article" date="2019" name="Environ. Microbiol.">
        <title>Fungal ecological strategies reflected in gene transcription - a case study of two litter decomposers.</title>
        <authorList>
            <person name="Barbi F."/>
            <person name="Kohler A."/>
            <person name="Barry K."/>
            <person name="Baskaran P."/>
            <person name="Daum C."/>
            <person name="Fauchery L."/>
            <person name="Ihrmark K."/>
            <person name="Kuo A."/>
            <person name="LaButti K."/>
            <person name="Lipzen A."/>
            <person name="Morin E."/>
            <person name="Grigoriev I.V."/>
            <person name="Henrissat B."/>
            <person name="Lindahl B."/>
            <person name="Martin F."/>
        </authorList>
    </citation>
    <scope>NUCLEOTIDE SEQUENCE</scope>
    <source>
        <strain evidence="2">JB14</strain>
    </source>
</reference>
<dbReference type="Proteomes" id="UP000799118">
    <property type="component" value="Unassembled WGS sequence"/>
</dbReference>
<feature type="region of interest" description="Disordered" evidence="1">
    <location>
        <begin position="118"/>
        <end position="167"/>
    </location>
</feature>
<sequence>MAFSIPLATKHVYAEHISPSAFTTTQTGTGMGATGSSALTQTTPASTLRRPAGSLRSPLANVRNVVAMWKEPHHHLMLSFLEWSPVPAIPPPPYPKLDRVVKVALDVSFRDGTHYIPVKSSVLPPLPPPPQSQASKRKFKGNDREHTPKKVKLPPDEDDEDQGKPTRNLWDFTIYDSNHKDQYIPLSSFEKPDSADCTFKAFGNVTAFVENEEDEGQEADLPDVIQPILLSPILSVALDYTKRHAYMSSFFIFHVPSAGDADAGVSPTPEVPVGGGDDSGGLFGLRRRVRHYILERYTTSMSTQNLLIDGKDGRLYSTDTRSSYPGWLQALRLLLAELH</sequence>
<protein>
    <submittedName>
        <fullName evidence="2">Uncharacterized protein</fullName>
    </submittedName>
</protein>
<dbReference type="AlphaFoldDB" id="A0A6A4GZ01"/>
<feature type="compositionally biased region" description="Low complexity" evidence="1">
    <location>
        <begin position="23"/>
        <end position="40"/>
    </location>
</feature>